<organism evidence="1 2">
    <name type="scientific">Legionella brunensis</name>
    <dbReference type="NCBI Taxonomy" id="29422"/>
    <lineage>
        <taxon>Bacteria</taxon>
        <taxon>Pseudomonadati</taxon>
        <taxon>Pseudomonadota</taxon>
        <taxon>Gammaproteobacteria</taxon>
        <taxon>Legionellales</taxon>
        <taxon>Legionellaceae</taxon>
        <taxon>Legionella</taxon>
    </lineage>
</organism>
<evidence type="ECO:0000313" key="2">
    <source>
        <dbReference type="Proteomes" id="UP000054742"/>
    </source>
</evidence>
<dbReference type="AlphaFoldDB" id="A0A0W0SED0"/>
<accession>A0A0W0SED0</accession>
<dbReference type="RefSeq" id="WP_058442206.1">
    <property type="nucleotide sequence ID" value="NZ_CAAAHU010000002.1"/>
</dbReference>
<gene>
    <name evidence="1" type="ORF">Lbru_2234</name>
</gene>
<comment type="caution">
    <text evidence="1">The sequence shown here is derived from an EMBL/GenBank/DDBJ whole genome shotgun (WGS) entry which is preliminary data.</text>
</comment>
<name>A0A0W0SED0_9GAMM</name>
<protein>
    <recommendedName>
        <fullName evidence="3">DNA-binding protein</fullName>
    </recommendedName>
</protein>
<dbReference type="STRING" id="29422.Lbru_2234"/>
<dbReference type="OrthoDB" id="4330189at2"/>
<reference evidence="1 2" key="1">
    <citation type="submission" date="2015-11" db="EMBL/GenBank/DDBJ databases">
        <title>Genomic analysis of 38 Legionella species identifies large and diverse effector repertoires.</title>
        <authorList>
            <person name="Burstein D."/>
            <person name="Amaro F."/>
            <person name="Zusman T."/>
            <person name="Lifshitz Z."/>
            <person name="Cohen O."/>
            <person name="Gilbert J.A."/>
            <person name="Pupko T."/>
            <person name="Shuman H.A."/>
            <person name="Segal G."/>
        </authorList>
    </citation>
    <scope>NUCLEOTIDE SEQUENCE [LARGE SCALE GENOMIC DNA]</scope>
    <source>
        <strain evidence="1 2">ATCC 43878</strain>
    </source>
</reference>
<sequence length="72" mass="8574">MIQLNKLYIDETEAAYRYGYSRYWFQRERWKGTGPKFIKIKSGKVLYPIKETDAWFASFGLQQNTGENQEAI</sequence>
<proteinExistence type="predicted"/>
<dbReference type="Proteomes" id="UP000054742">
    <property type="component" value="Unassembled WGS sequence"/>
</dbReference>
<evidence type="ECO:0008006" key="3">
    <source>
        <dbReference type="Google" id="ProtNLM"/>
    </source>
</evidence>
<dbReference type="EMBL" id="LNXV01000029">
    <property type="protein sequence ID" value="KTC81714.1"/>
    <property type="molecule type" value="Genomic_DNA"/>
</dbReference>
<keyword evidence="2" id="KW-1185">Reference proteome</keyword>
<evidence type="ECO:0000313" key="1">
    <source>
        <dbReference type="EMBL" id="KTC81714.1"/>
    </source>
</evidence>
<dbReference type="PATRIC" id="fig|29422.6.peg.2381"/>